<reference evidence="1" key="1">
    <citation type="journal article" date="2011" name="Environ. Microbiol.">
        <title>Time-series analyses of Monterey Bay coastal microbial picoplankton using a 'genome proxy' microarray.</title>
        <authorList>
            <person name="Rich V.I."/>
            <person name="Pham V.D."/>
            <person name="Eppley J."/>
            <person name="Shi Y."/>
            <person name="DeLong E.F."/>
        </authorList>
    </citation>
    <scope>NUCLEOTIDE SEQUENCE</scope>
</reference>
<protein>
    <submittedName>
        <fullName evidence="1">Uncharacterized protein</fullName>
    </submittedName>
</protein>
<dbReference type="AlphaFoldDB" id="E0XRW8"/>
<dbReference type="EMBL" id="GU474855">
    <property type="protein sequence ID" value="ADI17159.1"/>
    <property type="molecule type" value="Genomic_DNA"/>
</dbReference>
<accession>E0XRW8</accession>
<name>E0XRW8_9GAMM</name>
<evidence type="ECO:0000313" key="1">
    <source>
        <dbReference type="EMBL" id="ADI17159.1"/>
    </source>
</evidence>
<organism evidence="1">
    <name type="scientific">uncultured gamma proteobacterium HF0070_08D07</name>
    <dbReference type="NCBI Taxonomy" id="710983"/>
    <lineage>
        <taxon>Bacteria</taxon>
        <taxon>Pseudomonadati</taxon>
        <taxon>Pseudomonadota</taxon>
        <taxon>Gammaproteobacteria</taxon>
        <taxon>environmental samples</taxon>
    </lineage>
</organism>
<sequence length="42" mass="4756">MSSVEKPLQIAFLRSSISRNFIRAYQQGKDLLISTNSSLEII</sequence>
<proteinExistence type="predicted"/>